<keyword evidence="4" id="KW-1185">Reference proteome</keyword>
<protein>
    <submittedName>
        <fullName evidence="3">Spore coat protein U</fullName>
    </submittedName>
</protein>
<keyword evidence="3" id="KW-0946">Virion</keyword>
<evidence type="ECO:0000313" key="3">
    <source>
        <dbReference type="EMBL" id="AVF35789.1"/>
    </source>
</evidence>
<dbReference type="AlphaFoldDB" id="A0A2L1US64"/>
<feature type="domain" description="Spore coat protein U/FanG" evidence="2">
    <location>
        <begin position="186"/>
        <end position="318"/>
    </location>
</feature>
<organism evidence="3 4">
    <name type="scientific">Rahnella sikkimica</name>
    <dbReference type="NCBI Taxonomy" id="1805933"/>
    <lineage>
        <taxon>Bacteria</taxon>
        <taxon>Pseudomonadati</taxon>
        <taxon>Pseudomonadota</taxon>
        <taxon>Gammaproteobacteria</taxon>
        <taxon>Enterobacterales</taxon>
        <taxon>Yersiniaceae</taxon>
        <taxon>Rahnella</taxon>
    </lineage>
</organism>
<proteinExistence type="predicted"/>
<accession>A0A2L1US64</accession>
<dbReference type="OrthoDB" id="8901110at2"/>
<feature type="chain" id="PRO_5014714167" evidence="1">
    <location>
        <begin position="27"/>
        <end position="321"/>
    </location>
</feature>
<sequence>MNRIREWVVRILMICALFSSVQAAQAACSSSSGAGTFASNNSFTVGTTAEQVTATSGFTCTGSALSLLSTNTVTATIASTANATGTSARLYNATSKQYLPYIICQDSGCATPVNVGTSTTWSSTTLLGLLGLFNASDGSLPLYLKTSTGSNLQAGTYTDTININWAYHICFVGVLGICSYTDGTATSAITVTLIVTNFCYIDSAPNVNFGSAAFPGGFASVTSNSLSVRCTLGATYSVNLNSSNPSSGQYRQMSATVNSVVNYLQYQLFKSDTTVWTTATNASATGTGLSQSIPYTATVNASQANVPAGSYSDTVLVTVTY</sequence>
<dbReference type="InterPro" id="IPR007893">
    <property type="entry name" value="Spore_coat_U/FanG"/>
</dbReference>
<dbReference type="KEGG" id="rox:BV494_13010"/>
<reference evidence="4" key="1">
    <citation type="submission" date="2017-01" db="EMBL/GenBank/DDBJ databases">
        <title>Genome sequence of Rouxiella sp. ERMR1:05.</title>
        <authorList>
            <person name="Kumar R."/>
            <person name="Singh D."/>
            <person name="Kumar S."/>
        </authorList>
    </citation>
    <scope>NUCLEOTIDE SEQUENCE [LARGE SCALE GENOMIC DNA]</scope>
    <source>
        <strain evidence="4">ERMR1:05</strain>
    </source>
</reference>
<feature type="signal peptide" evidence="1">
    <location>
        <begin position="1"/>
        <end position="26"/>
    </location>
</feature>
<dbReference type="InterPro" id="IPR053167">
    <property type="entry name" value="Spore_coat_component"/>
</dbReference>
<dbReference type="Pfam" id="PF05229">
    <property type="entry name" value="SCPU"/>
    <property type="match status" value="2"/>
</dbReference>
<dbReference type="RefSeq" id="WP_104923261.1">
    <property type="nucleotide sequence ID" value="NZ_CP019062.1"/>
</dbReference>
<name>A0A2L1US64_9GAMM</name>
<keyword evidence="1" id="KW-0732">Signal</keyword>
<evidence type="ECO:0000259" key="2">
    <source>
        <dbReference type="Pfam" id="PF05229"/>
    </source>
</evidence>
<dbReference type="EMBL" id="CP019062">
    <property type="protein sequence ID" value="AVF35789.1"/>
    <property type="molecule type" value="Genomic_DNA"/>
</dbReference>
<dbReference type="PANTHER" id="PTHR37089:SF1">
    <property type="entry name" value="MEMBRANE PROTEIN"/>
    <property type="match status" value="1"/>
</dbReference>
<gene>
    <name evidence="3" type="ORF">BV494_13010</name>
</gene>
<dbReference type="SMART" id="SM00972">
    <property type="entry name" value="SCPU"/>
    <property type="match status" value="2"/>
</dbReference>
<dbReference type="Proteomes" id="UP000239197">
    <property type="component" value="Chromosome"/>
</dbReference>
<evidence type="ECO:0000313" key="4">
    <source>
        <dbReference type="Proteomes" id="UP000239197"/>
    </source>
</evidence>
<evidence type="ECO:0000256" key="1">
    <source>
        <dbReference type="SAM" id="SignalP"/>
    </source>
</evidence>
<dbReference type="PANTHER" id="PTHR37089">
    <property type="entry name" value="PROTEIN U-RELATED"/>
    <property type="match status" value="1"/>
</dbReference>
<keyword evidence="3" id="KW-0167">Capsid protein</keyword>
<feature type="domain" description="Spore coat protein U/FanG" evidence="2">
    <location>
        <begin position="17"/>
        <end position="163"/>
    </location>
</feature>